<organism evidence="4 5">
    <name type="scientific">Anser brachyrhynchus</name>
    <name type="common">Pink-footed goose</name>
    <dbReference type="NCBI Taxonomy" id="132585"/>
    <lineage>
        <taxon>Eukaryota</taxon>
        <taxon>Metazoa</taxon>
        <taxon>Chordata</taxon>
        <taxon>Craniata</taxon>
        <taxon>Vertebrata</taxon>
        <taxon>Euteleostomi</taxon>
        <taxon>Archelosauria</taxon>
        <taxon>Archosauria</taxon>
        <taxon>Dinosauria</taxon>
        <taxon>Saurischia</taxon>
        <taxon>Theropoda</taxon>
        <taxon>Coelurosauria</taxon>
        <taxon>Aves</taxon>
        <taxon>Neognathae</taxon>
        <taxon>Galloanserae</taxon>
        <taxon>Anseriformes</taxon>
        <taxon>Anatidae</taxon>
        <taxon>Anserinae</taxon>
        <taxon>Anser</taxon>
    </lineage>
</organism>
<feature type="compositionally biased region" description="Polar residues" evidence="2">
    <location>
        <begin position="386"/>
        <end position="401"/>
    </location>
</feature>
<feature type="domain" description="FAM124" evidence="3">
    <location>
        <begin position="141"/>
        <end position="374"/>
    </location>
</feature>
<evidence type="ECO:0000256" key="1">
    <source>
        <dbReference type="ARBA" id="ARBA00006440"/>
    </source>
</evidence>
<comment type="similarity">
    <text evidence="1">Belongs to the FAM124 family.</text>
</comment>
<feature type="region of interest" description="Disordered" evidence="2">
    <location>
        <begin position="383"/>
        <end position="451"/>
    </location>
</feature>
<dbReference type="Proteomes" id="UP000694426">
    <property type="component" value="Unplaced"/>
</dbReference>
<dbReference type="Pfam" id="PF15067">
    <property type="entry name" value="FAM124"/>
    <property type="match status" value="1"/>
</dbReference>
<name>A0A8B9BL79_9AVES</name>
<feature type="region of interest" description="Disordered" evidence="2">
    <location>
        <begin position="603"/>
        <end position="639"/>
    </location>
</feature>
<dbReference type="Ensembl" id="ENSABRT00000008748.1">
    <property type="protein sequence ID" value="ENSABRP00000006079.1"/>
    <property type="gene ID" value="ENSABRG00000005638.1"/>
</dbReference>
<keyword evidence="5" id="KW-1185">Reference proteome</keyword>
<evidence type="ECO:0000256" key="2">
    <source>
        <dbReference type="SAM" id="MobiDB-lite"/>
    </source>
</evidence>
<sequence length="639" mass="70731">MDGAAAPPPWSSSSSSSPAARRTAGTREPRREGERGRAGRDAVGKGRKGGEACGGGREHRCVSVPPSFSPAARGVGASGGPEASPRCESPRSPQPLRAGWDKASPTVIVLVTHLGGRSEYSRMSSTSSELSVEEIQDPFLVSVHIITDPGESRILQQAIDKLLAWIHPDLQLFRVSERRVSKKHRKPGKAGVPQPALAVILFLQEEYGEEPILQLHETFQRPPWHYHHTERVHGKFLPYMPCSQDFYTLAPETPLWAIRPVHYGKEIIRFTIYCRNENYTDILKLYELILKRPVCQKKADFCVFPVYSNMEIDIQFSLKKLPKGQIPVPTESAVLEFRVKDVGQLVPLLPNPCSPISEGRWQTEDHDGNRILLQQARSWCRKSAKQNKQPYPSVSTDSRFTTLPGFLPQSHQPVPEQPEETSQNKVHHANGLGHHLGFSQQDLRHGDRGDFTRRSSSASSISWSFQRSKSLFCLPTVSTSPTSETVHFSEPFQFSNTGSPATRLKTWRCSPRLNIDDLEGAQETDVDTGRKLSFSDLSVVSAYSALNGFCSDLEASLPPQKQTMAIQAATSGRPVSVMCNTFEPGDGSLPSLSEWSSSSFRSVSLSKQPKQPSRAAPCSLDDCGSIYPASPTNEEEFYI</sequence>
<evidence type="ECO:0000313" key="4">
    <source>
        <dbReference type="Ensembl" id="ENSABRP00000006079.1"/>
    </source>
</evidence>
<accession>A0A8B9BL79</accession>
<evidence type="ECO:0000259" key="3">
    <source>
        <dbReference type="Pfam" id="PF15067"/>
    </source>
</evidence>
<dbReference type="PANTHER" id="PTHR14715:SF4">
    <property type="entry name" value="PROTEIN FAM124A"/>
    <property type="match status" value="1"/>
</dbReference>
<proteinExistence type="inferred from homology"/>
<dbReference type="PANTHER" id="PTHR14715">
    <property type="entry name" value="FAM124 DOMAIN-CONTAINING PROTEIN-RELATED"/>
    <property type="match status" value="1"/>
</dbReference>
<reference evidence="4" key="2">
    <citation type="submission" date="2025-09" db="UniProtKB">
        <authorList>
            <consortium name="Ensembl"/>
        </authorList>
    </citation>
    <scope>IDENTIFICATION</scope>
</reference>
<feature type="compositionally biased region" description="Basic and acidic residues" evidence="2">
    <location>
        <begin position="25"/>
        <end position="61"/>
    </location>
</feature>
<evidence type="ECO:0000313" key="5">
    <source>
        <dbReference type="Proteomes" id="UP000694426"/>
    </source>
</evidence>
<dbReference type="GeneTree" id="ENSGT00590000083134"/>
<reference evidence="4" key="1">
    <citation type="submission" date="2025-08" db="UniProtKB">
        <authorList>
            <consortium name="Ensembl"/>
        </authorList>
    </citation>
    <scope>IDENTIFICATION</scope>
</reference>
<dbReference type="InterPro" id="IPR029380">
    <property type="entry name" value="FAM124"/>
</dbReference>
<protein>
    <submittedName>
        <fullName evidence="4">Family with sequence similarity 124 member A</fullName>
    </submittedName>
</protein>
<feature type="region of interest" description="Disordered" evidence="2">
    <location>
        <begin position="1"/>
        <end position="99"/>
    </location>
</feature>
<feature type="compositionally biased region" description="Low complexity" evidence="2">
    <location>
        <begin position="11"/>
        <end position="23"/>
    </location>
</feature>
<feature type="compositionally biased region" description="Pro residues" evidence="2">
    <location>
        <begin position="1"/>
        <end position="10"/>
    </location>
</feature>
<dbReference type="InterPro" id="IPR046365">
    <property type="entry name" value="FAM124_dom"/>
</dbReference>
<feature type="compositionally biased region" description="Basic and acidic residues" evidence="2">
    <location>
        <begin position="442"/>
        <end position="451"/>
    </location>
</feature>
<dbReference type="AlphaFoldDB" id="A0A8B9BL79"/>